<accession>A0A2G8SGJ8</accession>
<evidence type="ECO:0000313" key="3">
    <source>
        <dbReference type="Proteomes" id="UP000230002"/>
    </source>
</evidence>
<evidence type="ECO:0000313" key="2">
    <source>
        <dbReference type="EMBL" id="PIL32894.1"/>
    </source>
</evidence>
<gene>
    <name evidence="2" type="ORF">GSI_05012</name>
</gene>
<evidence type="ECO:0000256" key="1">
    <source>
        <dbReference type="SAM" id="MobiDB-lite"/>
    </source>
</evidence>
<comment type="caution">
    <text evidence="2">The sequence shown here is derived from an EMBL/GenBank/DDBJ whole genome shotgun (WGS) entry which is preliminary data.</text>
</comment>
<dbReference type="EMBL" id="AYKW01000009">
    <property type="protein sequence ID" value="PIL32894.1"/>
    <property type="molecule type" value="Genomic_DNA"/>
</dbReference>
<dbReference type="AlphaFoldDB" id="A0A2G8SGJ8"/>
<organism evidence="2 3">
    <name type="scientific">Ganoderma sinense ZZ0214-1</name>
    <dbReference type="NCBI Taxonomy" id="1077348"/>
    <lineage>
        <taxon>Eukaryota</taxon>
        <taxon>Fungi</taxon>
        <taxon>Dikarya</taxon>
        <taxon>Basidiomycota</taxon>
        <taxon>Agaricomycotina</taxon>
        <taxon>Agaricomycetes</taxon>
        <taxon>Polyporales</taxon>
        <taxon>Polyporaceae</taxon>
        <taxon>Ganoderma</taxon>
    </lineage>
</organism>
<proteinExistence type="predicted"/>
<evidence type="ECO:0008006" key="4">
    <source>
        <dbReference type="Google" id="ProtNLM"/>
    </source>
</evidence>
<sequence>MAHPMSDGDWRLSFDAVSSVMAASPPPTISALMQSCHALYAEGPRHLLRDGVGLHSEIQVIQFTNFMLTRDPSRLALLRKLELAFSFPFPLLFSDGTRQRLGQLLLHPALALETFILRGAALVLSRSSLSDTILCSAFGRLNTLKHLVLHGVGAESGPVIQALPSKLESAAISVDRPLIEGPMWARFDMLSALRPFAGTLRTMLVKLQPSSPALSLLTNGGSYSFPHVQTFGIVYDHSTLALLESPAFAQTFPALTHLQLIPPTPDRHARRRRNRLETASRLREGSQGWRAQNARGSAFPALASLAECSGRLFDVYSLALDEPLATLRLWQHVVPGDLPVLRAVLKETRPGRLCLSMEVDSPQAAHSGSKATFAALRALLAEPPRRVDLALALSPGFWGSLYVEGALPRFLRLFGELVVEPPLPPELAELNIFVEPPPDAHPVVRGLFGDGLAVVAKWVAGAVPALRFSCRIVVDSGDPDGQWPDLGQDEARENPFSMLNTFFDDDDDDDDFDDGDEDEN</sequence>
<reference evidence="2 3" key="1">
    <citation type="journal article" date="2015" name="Sci. Rep.">
        <title>Chromosome-level genome map provides insights into diverse defense mechanisms in the medicinal fungus Ganoderma sinense.</title>
        <authorList>
            <person name="Zhu Y."/>
            <person name="Xu J."/>
            <person name="Sun C."/>
            <person name="Zhou S."/>
            <person name="Xu H."/>
            <person name="Nelson D.R."/>
            <person name="Qian J."/>
            <person name="Song J."/>
            <person name="Luo H."/>
            <person name="Xiang L."/>
            <person name="Li Y."/>
            <person name="Xu Z."/>
            <person name="Ji A."/>
            <person name="Wang L."/>
            <person name="Lu S."/>
            <person name="Hayward A."/>
            <person name="Sun W."/>
            <person name="Li X."/>
            <person name="Schwartz D.C."/>
            <person name="Wang Y."/>
            <person name="Chen S."/>
        </authorList>
    </citation>
    <scope>NUCLEOTIDE SEQUENCE [LARGE SCALE GENOMIC DNA]</scope>
    <source>
        <strain evidence="2 3">ZZ0214-1</strain>
    </source>
</reference>
<name>A0A2G8SGJ8_9APHY</name>
<dbReference type="OrthoDB" id="2756545at2759"/>
<dbReference type="Proteomes" id="UP000230002">
    <property type="component" value="Unassembled WGS sequence"/>
</dbReference>
<feature type="compositionally biased region" description="Acidic residues" evidence="1">
    <location>
        <begin position="503"/>
        <end position="520"/>
    </location>
</feature>
<keyword evidence="3" id="KW-1185">Reference proteome</keyword>
<protein>
    <recommendedName>
        <fullName evidence="4">F-box domain-containing protein</fullName>
    </recommendedName>
</protein>
<feature type="region of interest" description="Disordered" evidence="1">
    <location>
        <begin position="498"/>
        <end position="520"/>
    </location>
</feature>